<dbReference type="Pfam" id="PF04389">
    <property type="entry name" value="Peptidase_M28"/>
    <property type="match status" value="1"/>
</dbReference>
<accession>A0A267FHK0</accession>
<organism evidence="8 9">
    <name type="scientific">Macrostomum lignano</name>
    <dbReference type="NCBI Taxonomy" id="282301"/>
    <lineage>
        <taxon>Eukaryota</taxon>
        <taxon>Metazoa</taxon>
        <taxon>Spiralia</taxon>
        <taxon>Lophotrochozoa</taxon>
        <taxon>Platyhelminthes</taxon>
        <taxon>Rhabditophora</taxon>
        <taxon>Macrostomorpha</taxon>
        <taxon>Macrostomida</taxon>
        <taxon>Macrostomidae</taxon>
        <taxon>Macrostomum</taxon>
    </lineage>
</organism>
<keyword evidence="5" id="KW-0012">Acyltransferase</keyword>
<dbReference type="InterPro" id="IPR007484">
    <property type="entry name" value="Peptidase_M28"/>
</dbReference>
<dbReference type="SUPFAM" id="SSF53187">
    <property type="entry name" value="Zn-dependent exopeptidases"/>
    <property type="match status" value="1"/>
</dbReference>
<dbReference type="EMBL" id="NIVC01001022">
    <property type="protein sequence ID" value="PAA73260.1"/>
    <property type="molecule type" value="Genomic_DNA"/>
</dbReference>
<comment type="catalytic activity">
    <reaction evidence="1">
        <text>N-terminal L-glutaminyl-[peptide] = N-terminal 5-oxo-L-prolyl-[peptide] + NH4(+)</text>
        <dbReference type="Rhea" id="RHEA:23652"/>
        <dbReference type="Rhea" id="RHEA-COMP:11736"/>
        <dbReference type="Rhea" id="RHEA-COMP:11846"/>
        <dbReference type="ChEBI" id="CHEBI:28938"/>
        <dbReference type="ChEBI" id="CHEBI:64722"/>
        <dbReference type="ChEBI" id="CHEBI:87215"/>
        <dbReference type="EC" id="2.3.2.5"/>
    </reaction>
</comment>
<dbReference type="STRING" id="282301.A0A267FHK0"/>
<keyword evidence="6" id="KW-0732">Signal</keyword>
<dbReference type="GO" id="GO:0008270">
    <property type="term" value="F:zinc ion binding"/>
    <property type="evidence" value="ECO:0007669"/>
    <property type="project" value="TreeGrafter"/>
</dbReference>
<evidence type="ECO:0000256" key="6">
    <source>
        <dbReference type="SAM" id="SignalP"/>
    </source>
</evidence>
<feature type="signal peptide" evidence="6">
    <location>
        <begin position="1"/>
        <end position="17"/>
    </location>
</feature>
<name>A0A267FHK0_9PLAT</name>
<dbReference type="AlphaFoldDB" id="A0A267FHK0"/>
<evidence type="ECO:0000313" key="8">
    <source>
        <dbReference type="EMBL" id="PAA73260.1"/>
    </source>
</evidence>
<evidence type="ECO:0000256" key="3">
    <source>
        <dbReference type="ARBA" id="ARBA00012012"/>
    </source>
</evidence>
<evidence type="ECO:0000259" key="7">
    <source>
        <dbReference type="Pfam" id="PF04389"/>
    </source>
</evidence>
<proteinExistence type="inferred from homology"/>
<dbReference type="EC" id="2.3.2.5" evidence="3"/>
<evidence type="ECO:0000256" key="1">
    <source>
        <dbReference type="ARBA" id="ARBA00000001"/>
    </source>
</evidence>
<gene>
    <name evidence="8" type="ORF">BOX15_Mlig018737g1</name>
</gene>
<sequence length="324" mass="35720">MAPLILLLLTFLATTDARSDRAISVSPARLAELSEPLAIVRQVGTSGHRRVRNHLVEFLSRQPGWQVELDTFHAETPIGRQRFDNIIATLRLNDAQSGSSGHRRLVLAAHYDSKLLPGFVGATDSAVPCAVLLRAAETIGRAVARASRLSPPGPGIDILQLVFFDGEEAFKEWTRTDSLYGSRHLAQKWAQDGTAQQIEALVLLDLIGGRNPKFYYNPHPSSDERVIDTEMRMFIQLGATEAAILPDSDEPDSDYFQLMKIGSGTVQDDQLPFQEIGVPTVHLIPQPFPAVWHTPADTLEAIEWDQAADLANIVLFWTAQTIGL</sequence>
<dbReference type="GO" id="GO:0016603">
    <property type="term" value="F:glutaminyl-peptide cyclotransferase activity"/>
    <property type="evidence" value="ECO:0007669"/>
    <property type="project" value="UniProtKB-EC"/>
</dbReference>
<dbReference type="PANTHER" id="PTHR12283:SF6">
    <property type="entry name" value="GLUTAMINYL-PEPTIDE CYCLOTRANSFERASE-RELATED"/>
    <property type="match status" value="1"/>
</dbReference>
<comment type="similarity">
    <text evidence="2">Belongs to the glutaminyl-peptide cyclotransferase family.</text>
</comment>
<dbReference type="Proteomes" id="UP000215902">
    <property type="component" value="Unassembled WGS sequence"/>
</dbReference>
<evidence type="ECO:0000313" key="9">
    <source>
        <dbReference type="Proteomes" id="UP000215902"/>
    </source>
</evidence>
<protein>
    <recommendedName>
        <fullName evidence="3">glutaminyl-peptide cyclotransferase</fullName>
        <ecNumber evidence="3">2.3.2.5</ecNumber>
    </recommendedName>
</protein>
<keyword evidence="9" id="KW-1185">Reference proteome</keyword>
<evidence type="ECO:0000256" key="5">
    <source>
        <dbReference type="ARBA" id="ARBA00023315"/>
    </source>
</evidence>
<evidence type="ECO:0000256" key="4">
    <source>
        <dbReference type="ARBA" id="ARBA00022679"/>
    </source>
</evidence>
<evidence type="ECO:0000256" key="2">
    <source>
        <dbReference type="ARBA" id="ARBA00006014"/>
    </source>
</evidence>
<reference evidence="8 9" key="1">
    <citation type="submission" date="2017-06" db="EMBL/GenBank/DDBJ databases">
        <title>A platform for efficient transgenesis in Macrostomum lignano, a flatworm model organism for stem cell research.</title>
        <authorList>
            <person name="Berezikov E."/>
        </authorList>
    </citation>
    <scope>NUCLEOTIDE SEQUENCE [LARGE SCALE GENOMIC DNA]</scope>
    <source>
        <strain evidence="8">DV1</strain>
        <tissue evidence="8">Whole organism</tissue>
    </source>
</reference>
<feature type="chain" id="PRO_5013148184" description="glutaminyl-peptide cyclotransferase" evidence="6">
    <location>
        <begin position="18"/>
        <end position="324"/>
    </location>
</feature>
<dbReference type="InterPro" id="IPR040234">
    <property type="entry name" value="QC/QCL"/>
</dbReference>
<feature type="domain" description="Peptidase M28" evidence="7">
    <location>
        <begin position="85"/>
        <end position="315"/>
    </location>
</feature>
<dbReference type="Gene3D" id="3.40.630.10">
    <property type="entry name" value="Zn peptidases"/>
    <property type="match status" value="1"/>
</dbReference>
<dbReference type="OrthoDB" id="3907302at2759"/>
<comment type="caution">
    <text evidence="8">The sequence shown here is derived from an EMBL/GenBank/DDBJ whole genome shotgun (WGS) entry which is preliminary data.</text>
</comment>
<keyword evidence="4" id="KW-0808">Transferase</keyword>
<dbReference type="PANTHER" id="PTHR12283">
    <property type="entry name" value="GLUTAMINYL-PEPTIDE CYCLOTRANSFERASE"/>
    <property type="match status" value="1"/>
</dbReference>